<keyword evidence="2" id="KW-1185">Reference proteome</keyword>
<dbReference type="RefSeq" id="WP_037920197.1">
    <property type="nucleotide sequence ID" value="NZ_CP086764.1"/>
</dbReference>
<gene>
    <name evidence="1" type="ORF">SUH3_00055</name>
</gene>
<comment type="caution">
    <text evidence="1">The sequence shown here is derived from an EMBL/GenBank/DDBJ whole genome shotgun (WGS) entry which is preliminary data.</text>
</comment>
<sequence>MRKNLSKNVRRDDFLGGQHKSLSRKWFAALLWRAFPATSNTEVARLGAPVLGVSERQITNWLNCENDAALSYVTAVMVLAGVECALDGVRGGRAA</sequence>
<dbReference type="EMBL" id="JAMD01000001">
    <property type="protein sequence ID" value="KEJ97411.1"/>
    <property type="molecule type" value="Genomic_DNA"/>
</dbReference>
<dbReference type="Proteomes" id="UP000027746">
    <property type="component" value="Unassembled WGS sequence"/>
</dbReference>
<organism evidence="1 2">
    <name type="scientific">Pseudosulfitobacter pseudonitzschiae</name>
    <dbReference type="NCBI Taxonomy" id="1402135"/>
    <lineage>
        <taxon>Bacteria</taxon>
        <taxon>Pseudomonadati</taxon>
        <taxon>Pseudomonadota</taxon>
        <taxon>Alphaproteobacteria</taxon>
        <taxon>Rhodobacterales</taxon>
        <taxon>Roseobacteraceae</taxon>
        <taxon>Pseudosulfitobacter</taxon>
    </lineage>
</organism>
<accession>A0A073J6S4</accession>
<dbReference type="AlphaFoldDB" id="A0A073J6S4"/>
<protein>
    <submittedName>
        <fullName evidence="1">Uncharacterized protein</fullName>
    </submittedName>
</protein>
<evidence type="ECO:0000313" key="2">
    <source>
        <dbReference type="Proteomes" id="UP000027746"/>
    </source>
</evidence>
<proteinExistence type="predicted"/>
<evidence type="ECO:0000313" key="1">
    <source>
        <dbReference type="EMBL" id="KEJ97411.1"/>
    </source>
</evidence>
<dbReference type="OrthoDB" id="7727719at2"/>
<name>A0A073J6S4_9RHOB</name>
<reference evidence="1 2" key="1">
    <citation type="submission" date="2014-01" db="EMBL/GenBank/DDBJ databases">
        <title>Sulfitobacter sp. H3 (MCCC 1A00686) Genome Sequencing.</title>
        <authorList>
            <person name="Lai Q."/>
            <person name="Hong Z."/>
        </authorList>
    </citation>
    <scope>NUCLEOTIDE SEQUENCE [LARGE SCALE GENOMIC DNA]</scope>
    <source>
        <strain evidence="1 2">H3</strain>
    </source>
</reference>